<dbReference type="EMBL" id="FNLN01000024">
    <property type="protein sequence ID" value="SDU10025.1"/>
    <property type="molecule type" value="Genomic_DNA"/>
</dbReference>
<proteinExistence type="predicted"/>
<feature type="domain" description="PAS" evidence="2">
    <location>
        <begin position="10"/>
        <end position="80"/>
    </location>
</feature>
<gene>
    <name evidence="6" type="ORF">SAMN05216406_1243</name>
</gene>
<feature type="domain" description="GGDEF" evidence="5">
    <location>
        <begin position="168"/>
        <end position="301"/>
    </location>
</feature>
<dbReference type="PANTHER" id="PTHR44757">
    <property type="entry name" value="DIGUANYLATE CYCLASE DGCP"/>
    <property type="match status" value="1"/>
</dbReference>
<dbReference type="Pfam" id="PF00563">
    <property type="entry name" value="EAL"/>
    <property type="match status" value="1"/>
</dbReference>
<dbReference type="SMART" id="SM00052">
    <property type="entry name" value="EAL"/>
    <property type="match status" value="1"/>
</dbReference>
<organism evidence="6 7">
    <name type="scientific">Nitrosomonas ureae</name>
    <dbReference type="NCBI Taxonomy" id="44577"/>
    <lineage>
        <taxon>Bacteria</taxon>
        <taxon>Pseudomonadati</taxon>
        <taxon>Pseudomonadota</taxon>
        <taxon>Betaproteobacteria</taxon>
        <taxon>Nitrosomonadales</taxon>
        <taxon>Nitrosomonadaceae</taxon>
        <taxon>Nitrosomonas</taxon>
    </lineage>
</organism>
<dbReference type="InterPro" id="IPR013656">
    <property type="entry name" value="PAS_4"/>
</dbReference>
<dbReference type="GO" id="GO:0071111">
    <property type="term" value="F:cyclic-guanylate-specific phosphodiesterase activity"/>
    <property type="evidence" value="ECO:0007669"/>
    <property type="project" value="UniProtKB-EC"/>
</dbReference>
<evidence type="ECO:0000259" key="2">
    <source>
        <dbReference type="PROSITE" id="PS50112"/>
    </source>
</evidence>
<evidence type="ECO:0000259" key="4">
    <source>
        <dbReference type="PROSITE" id="PS50883"/>
    </source>
</evidence>
<dbReference type="PROSITE" id="PS50883">
    <property type="entry name" value="EAL"/>
    <property type="match status" value="1"/>
</dbReference>
<dbReference type="PROSITE" id="PS50113">
    <property type="entry name" value="PAC"/>
    <property type="match status" value="1"/>
</dbReference>
<evidence type="ECO:0000259" key="3">
    <source>
        <dbReference type="PROSITE" id="PS50113"/>
    </source>
</evidence>
<reference evidence="7" key="1">
    <citation type="submission" date="2016-10" db="EMBL/GenBank/DDBJ databases">
        <authorList>
            <person name="Varghese N."/>
            <person name="Submissions S."/>
        </authorList>
    </citation>
    <scope>NUCLEOTIDE SEQUENCE [LARGE SCALE GENOMIC DNA]</scope>
    <source>
        <strain evidence="7">Nm10</strain>
    </source>
</reference>
<dbReference type="Pfam" id="PF08448">
    <property type="entry name" value="PAS_4"/>
    <property type="match status" value="1"/>
</dbReference>
<dbReference type="SUPFAM" id="SSF55073">
    <property type="entry name" value="Nucleotide cyclase"/>
    <property type="match status" value="1"/>
</dbReference>
<keyword evidence="7" id="KW-1185">Reference proteome</keyword>
<dbReference type="InterPro" id="IPR000160">
    <property type="entry name" value="GGDEF_dom"/>
</dbReference>
<dbReference type="AlphaFoldDB" id="A0A1H2FRR7"/>
<dbReference type="SUPFAM" id="SSF55785">
    <property type="entry name" value="PYP-like sensor domain (PAS domain)"/>
    <property type="match status" value="1"/>
</dbReference>
<sequence length="580" mass="66263">MITNYLFSSDVSKFQELIDLLPIAIFIKDTESKLLAINKACELQWGLSFKDLQGTDASQLFPPAQMEHFLAKDQEVFESGCQIDFEETMWNSMLKQNRMVHTFKKPICDTSGKPLYLIGMFVDITERYKAEQRILEMATYDILTGLPNRALLKDRIERALEHGNRHRERVAVLFIDLDNFKVINDSLGHDVGDKLLQAVAARFVSVVRGEDTVARQGGDEFIVLLSNLESAFDAEAVAQKILDALQLHFLIDGKELHISGSIGISLFPDDGEDIWTLLRNSDIAMYHAKKNGRNNCEFFKPEMNRQAKERHSMEVALRNALKHDELLLHYQPIVNVNGGKTDGFEVLLRWQHPGDGLIYPIKFIRLAEETGMIIPIGEWLMRQSCLQIKAWQKQGYEVPRLAINLSAIQFRQKTLVENIVRILDETGVKGHYLTLEITESELIENVEEAIRTLQQLSELGIEISIDDFGTGYSNLSFLKRYQINTLKIDRSFVRDIPGDPDDTAIIDAILAMAHALDLEVIAEGVENEQQLTYLVLHGCTRFQGFYFSEPLPTTEIEKKMENQRTFPNYFNQMGNQQVDE</sequence>
<dbReference type="PANTHER" id="PTHR44757:SF2">
    <property type="entry name" value="BIOFILM ARCHITECTURE MAINTENANCE PROTEIN MBAA"/>
    <property type="match status" value="1"/>
</dbReference>
<dbReference type="RefSeq" id="WP_062559083.1">
    <property type="nucleotide sequence ID" value="NZ_CP013341.1"/>
</dbReference>
<dbReference type="PROSITE" id="PS50112">
    <property type="entry name" value="PAS"/>
    <property type="match status" value="1"/>
</dbReference>
<dbReference type="SMART" id="SM00091">
    <property type="entry name" value="PAS"/>
    <property type="match status" value="1"/>
</dbReference>
<dbReference type="InterPro" id="IPR029787">
    <property type="entry name" value="Nucleotide_cyclase"/>
</dbReference>
<evidence type="ECO:0000256" key="1">
    <source>
        <dbReference type="ARBA" id="ARBA00051114"/>
    </source>
</evidence>
<dbReference type="CDD" id="cd01948">
    <property type="entry name" value="EAL"/>
    <property type="match status" value="1"/>
</dbReference>
<dbReference type="NCBIfam" id="TIGR00229">
    <property type="entry name" value="sensory_box"/>
    <property type="match status" value="1"/>
</dbReference>
<dbReference type="SMART" id="SM00267">
    <property type="entry name" value="GGDEF"/>
    <property type="match status" value="1"/>
</dbReference>
<dbReference type="GO" id="GO:0071732">
    <property type="term" value="P:cellular response to nitric oxide"/>
    <property type="evidence" value="ECO:0007669"/>
    <property type="project" value="UniProtKB-ARBA"/>
</dbReference>
<dbReference type="InterPro" id="IPR035965">
    <property type="entry name" value="PAS-like_dom_sf"/>
</dbReference>
<evidence type="ECO:0000259" key="5">
    <source>
        <dbReference type="PROSITE" id="PS50887"/>
    </source>
</evidence>
<dbReference type="FunFam" id="3.20.20.450:FF:000001">
    <property type="entry name" value="Cyclic di-GMP phosphodiesterase yahA"/>
    <property type="match status" value="1"/>
</dbReference>
<dbReference type="SUPFAM" id="SSF141868">
    <property type="entry name" value="EAL domain-like"/>
    <property type="match status" value="1"/>
</dbReference>
<dbReference type="CDD" id="cd01949">
    <property type="entry name" value="GGDEF"/>
    <property type="match status" value="1"/>
</dbReference>
<dbReference type="Gene3D" id="3.30.450.20">
    <property type="entry name" value="PAS domain"/>
    <property type="match status" value="1"/>
</dbReference>
<dbReference type="Gene3D" id="3.30.70.270">
    <property type="match status" value="1"/>
</dbReference>
<dbReference type="InterPro" id="IPR052155">
    <property type="entry name" value="Biofilm_reg_signaling"/>
</dbReference>
<dbReference type="InterPro" id="IPR000014">
    <property type="entry name" value="PAS"/>
</dbReference>
<dbReference type="Gene3D" id="3.20.20.450">
    <property type="entry name" value="EAL domain"/>
    <property type="match status" value="1"/>
</dbReference>
<dbReference type="InterPro" id="IPR043128">
    <property type="entry name" value="Rev_trsase/Diguanyl_cyclase"/>
</dbReference>
<dbReference type="CDD" id="cd00130">
    <property type="entry name" value="PAS"/>
    <property type="match status" value="1"/>
</dbReference>
<dbReference type="NCBIfam" id="TIGR00254">
    <property type="entry name" value="GGDEF"/>
    <property type="match status" value="1"/>
</dbReference>
<dbReference type="InterPro" id="IPR035919">
    <property type="entry name" value="EAL_sf"/>
</dbReference>
<evidence type="ECO:0000313" key="6">
    <source>
        <dbReference type="EMBL" id="SDU10025.1"/>
    </source>
</evidence>
<dbReference type="Pfam" id="PF00990">
    <property type="entry name" value="GGDEF"/>
    <property type="match status" value="1"/>
</dbReference>
<evidence type="ECO:0000313" key="7">
    <source>
        <dbReference type="Proteomes" id="UP000182882"/>
    </source>
</evidence>
<dbReference type="InterPro" id="IPR001633">
    <property type="entry name" value="EAL_dom"/>
</dbReference>
<dbReference type="Proteomes" id="UP000182882">
    <property type="component" value="Unassembled WGS sequence"/>
</dbReference>
<feature type="domain" description="PAC" evidence="3">
    <location>
        <begin position="83"/>
        <end position="136"/>
    </location>
</feature>
<dbReference type="FunFam" id="3.30.70.270:FF:000001">
    <property type="entry name" value="Diguanylate cyclase domain protein"/>
    <property type="match status" value="1"/>
</dbReference>
<dbReference type="KEGG" id="nur:ATY38_09465"/>
<dbReference type="PROSITE" id="PS50887">
    <property type="entry name" value="GGDEF"/>
    <property type="match status" value="1"/>
</dbReference>
<accession>A0A1H2FRR7</accession>
<protein>
    <submittedName>
        <fullName evidence="6">PAS domain S-box-containing protein/diguanylate cyclase (GGDEF) domain-containing protein</fullName>
    </submittedName>
</protein>
<feature type="domain" description="EAL" evidence="4">
    <location>
        <begin position="310"/>
        <end position="564"/>
    </location>
</feature>
<name>A0A1H2FRR7_9PROT</name>
<dbReference type="InterPro" id="IPR000700">
    <property type="entry name" value="PAS-assoc_C"/>
</dbReference>
<comment type="catalytic activity">
    <reaction evidence="1">
        <text>3',3'-c-di-GMP + H2O = 5'-phosphoguanylyl(3'-&gt;5')guanosine + H(+)</text>
        <dbReference type="Rhea" id="RHEA:24902"/>
        <dbReference type="ChEBI" id="CHEBI:15377"/>
        <dbReference type="ChEBI" id="CHEBI:15378"/>
        <dbReference type="ChEBI" id="CHEBI:58754"/>
        <dbReference type="ChEBI" id="CHEBI:58805"/>
        <dbReference type="EC" id="3.1.4.52"/>
    </reaction>
    <physiologicalReaction direction="left-to-right" evidence="1">
        <dbReference type="Rhea" id="RHEA:24903"/>
    </physiologicalReaction>
</comment>